<organism evidence="1 2">
    <name type="scientific">Catenovulum sediminis</name>
    <dbReference type="NCBI Taxonomy" id="1740262"/>
    <lineage>
        <taxon>Bacteria</taxon>
        <taxon>Pseudomonadati</taxon>
        <taxon>Pseudomonadota</taxon>
        <taxon>Gammaproteobacteria</taxon>
        <taxon>Alteromonadales</taxon>
        <taxon>Alteromonadaceae</taxon>
        <taxon>Catenovulum</taxon>
    </lineage>
</organism>
<evidence type="ECO:0000313" key="2">
    <source>
        <dbReference type="Proteomes" id="UP001467690"/>
    </source>
</evidence>
<dbReference type="NCBIfam" id="TIGR04357">
    <property type="entry name" value="CofD_rel_GAK"/>
    <property type="match status" value="1"/>
</dbReference>
<dbReference type="InterPro" id="IPR027591">
    <property type="entry name" value="CofD-rel_GAK"/>
</dbReference>
<dbReference type="CDD" id="cd07187">
    <property type="entry name" value="YvcK_like"/>
    <property type="match status" value="1"/>
</dbReference>
<dbReference type="InterPro" id="IPR002882">
    <property type="entry name" value="CofD"/>
</dbReference>
<reference evidence="1 2" key="1">
    <citation type="submission" date="2024-06" db="EMBL/GenBank/DDBJ databases">
        <authorList>
            <person name="Chen R.Y."/>
        </authorList>
    </citation>
    <scope>NUCLEOTIDE SEQUENCE [LARGE SCALE GENOMIC DNA]</scope>
    <source>
        <strain evidence="1 2">D2</strain>
    </source>
</reference>
<dbReference type="PANTHER" id="PTHR31240">
    <property type="entry name" value="MATERNAL EFFECT EMBRYO ARREST 18"/>
    <property type="match status" value="1"/>
</dbReference>
<dbReference type="EMBL" id="JBELOE010000076">
    <property type="protein sequence ID" value="MER2490914.1"/>
    <property type="molecule type" value="Genomic_DNA"/>
</dbReference>
<dbReference type="InterPro" id="IPR038136">
    <property type="entry name" value="CofD-like_dom_sf"/>
</dbReference>
<gene>
    <name evidence="1" type="ORF">ABS311_03330</name>
</gene>
<sequence length="390" mass="43008">MAIKISGTIPPLTTRTKKQASARLLFFSGGSALAGFSRTLKKHTQNSQHLITTFDSGGCSAQLRKFFKMPAVGDIRNRLLALADNKQPAVSHLIHILGLRFAKQGSPDCLKQTLLSLTDLENPLYASVGLDSSKTIIFYLNYFAQHMPADFDLRNSSVGNLCLAAAYLHHNRNLQAVIDEFSRLLALQGKVYPVINGYYDLTAELIDGRVVSGQHKLTGKEVSPLTCKIKSVYLTAPENHHLPVEICAEKEVLDSIKHAELICYPPGSFYSSVIANLLPKGIGHTISKNPCHKVYIPNLAKDPEQLDMSLLDCVQTILKYLKKDAPNASNINLLSWVLMDENQYSLADKQDIDAIIELGINIKTSVLISQRSAPYYDPTLLSECLTSLAQ</sequence>
<protein>
    <submittedName>
        <fullName evidence="1">GAK system CofD-like protein</fullName>
    </submittedName>
</protein>
<dbReference type="Gene3D" id="3.40.50.10680">
    <property type="entry name" value="CofD-like domains"/>
    <property type="match status" value="1"/>
</dbReference>
<evidence type="ECO:0000313" key="1">
    <source>
        <dbReference type="EMBL" id="MER2490914.1"/>
    </source>
</evidence>
<proteinExistence type="predicted"/>
<accession>A0ABV1RDC6</accession>
<dbReference type="Pfam" id="PF01933">
    <property type="entry name" value="CofD"/>
    <property type="match status" value="1"/>
</dbReference>
<dbReference type="Proteomes" id="UP001467690">
    <property type="component" value="Unassembled WGS sequence"/>
</dbReference>
<keyword evidence="2" id="KW-1185">Reference proteome</keyword>
<name>A0ABV1RDC6_9ALTE</name>
<comment type="caution">
    <text evidence="1">The sequence shown here is derived from an EMBL/GenBank/DDBJ whole genome shotgun (WGS) entry which is preliminary data.</text>
</comment>
<dbReference type="SUPFAM" id="SSF142338">
    <property type="entry name" value="CofD-like"/>
    <property type="match status" value="1"/>
</dbReference>
<dbReference type="PANTHER" id="PTHR31240:SF0">
    <property type="entry name" value="MATERNAL EFFECT EMBRYO ARREST 18"/>
    <property type="match status" value="1"/>
</dbReference>